<keyword evidence="5 6" id="KW-0472">Membrane</keyword>
<gene>
    <name evidence="7" type="ORF">J2D73_09855</name>
</gene>
<feature type="transmembrane region" description="Helical" evidence="6">
    <location>
        <begin position="108"/>
        <end position="126"/>
    </location>
</feature>
<name>A0ABS3LW22_9PROT</name>
<dbReference type="Proteomes" id="UP000664771">
    <property type="component" value="Unassembled WGS sequence"/>
</dbReference>
<evidence type="ECO:0000313" key="8">
    <source>
        <dbReference type="Proteomes" id="UP000664771"/>
    </source>
</evidence>
<dbReference type="PANTHER" id="PTHR42718:SF9">
    <property type="entry name" value="MAJOR FACILITATOR SUPERFAMILY MULTIDRUG TRANSPORTER MFSC"/>
    <property type="match status" value="1"/>
</dbReference>
<keyword evidence="4 6" id="KW-1133">Transmembrane helix</keyword>
<dbReference type="Gene3D" id="1.20.1250.20">
    <property type="entry name" value="MFS general substrate transporter like domains"/>
    <property type="match status" value="1"/>
</dbReference>
<sequence length="520" mass="57636">MMSGKIDIKPLLGLLGVLIAALSAEFNDQVVGVVMPDLRGALGVGHDPGTWLESLYVSGEVLGMCFSPWWMYTLSLRKLVLTVLSVNCLTSICIPQCENLTLLFSLRWIQGLSGGLTIPLLMATALRALPPPIRLWGLAVYALTATFTPNLSVTLAALWSDVVGWQFGFYESIFLCSVAAALCSTFLWRDPTHFERLRQFDWRGSLLAFICLSSLSTFLIQGDRLDWFNSPLICVLILLTVVSFPLFVINENRHPLPLVKLPLLKRPNLLYGVIALFTLLLINAASSSLPVMYLTEVQGYRPINAHLITLEIGLTQLIFLPSMAVLLNRERVDPRVVSFIGVSLFFCACIGESFVTSSWNREQFYGWQLVFSLALAMIVVPLLQMATNSIQPPEGAFAAGIVNTPRAISEAVGLWLLDLIERWRGGLHSSRITDQLGRRRFEVVQSNGYLPQHPTPLLPDGAPRFDGSLEWFSHTVRAEVTTLTVSDAYLVFAAISIGLMLLIVTLPIRTYAPRIALMKK</sequence>
<keyword evidence="3 6" id="KW-0812">Transmembrane</keyword>
<evidence type="ECO:0000256" key="6">
    <source>
        <dbReference type="SAM" id="Phobius"/>
    </source>
</evidence>
<feature type="transmembrane region" description="Helical" evidence="6">
    <location>
        <begin position="227"/>
        <end position="249"/>
    </location>
</feature>
<reference evidence="7 8" key="1">
    <citation type="submission" date="2021-03" db="EMBL/GenBank/DDBJ databases">
        <title>The complete genome sequence of Acetobacter sacchari TBRC 11175.</title>
        <authorList>
            <person name="Charoenyingcharoen P."/>
            <person name="Yukphan P."/>
        </authorList>
    </citation>
    <scope>NUCLEOTIDE SEQUENCE [LARGE SCALE GENOMIC DNA]</scope>
    <source>
        <strain evidence="7 8">TBRC 11175</strain>
    </source>
</reference>
<feature type="transmembrane region" description="Helical" evidence="6">
    <location>
        <begin position="489"/>
        <end position="512"/>
    </location>
</feature>
<comment type="subcellular location">
    <subcellularLocation>
        <location evidence="1">Membrane</location>
        <topology evidence="1">Multi-pass membrane protein</topology>
    </subcellularLocation>
</comment>
<dbReference type="EMBL" id="JAFVMF010000009">
    <property type="protein sequence ID" value="MBO1360100.1"/>
    <property type="molecule type" value="Genomic_DNA"/>
</dbReference>
<keyword evidence="8" id="KW-1185">Reference proteome</keyword>
<evidence type="ECO:0000256" key="1">
    <source>
        <dbReference type="ARBA" id="ARBA00004141"/>
    </source>
</evidence>
<proteinExistence type="predicted"/>
<feature type="transmembrane region" description="Helical" evidence="6">
    <location>
        <begin position="138"/>
        <end position="159"/>
    </location>
</feature>
<comment type="caution">
    <text evidence="7">The sequence shown here is derived from an EMBL/GenBank/DDBJ whole genome shotgun (WGS) entry which is preliminary data.</text>
</comment>
<keyword evidence="2" id="KW-0813">Transport</keyword>
<evidence type="ECO:0000313" key="7">
    <source>
        <dbReference type="EMBL" id="MBO1360100.1"/>
    </source>
</evidence>
<dbReference type="Pfam" id="PF07690">
    <property type="entry name" value="MFS_1"/>
    <property type="match status" value="1"/>
</dbReference>
<protein>
    <submittedName>
        <fullName evidence="7">MFS transporter</fullName>
    </submittedName>
</protein>
<feature type="transmembrane region" description="Helical" evidence="6">
    <location>
        <begin position="269"/>
        <end position="293"/>
    </location>
</feature>
<dbReference type="SUPFAM" id="SSF103473">
    <property type="entry name" value="MFS general substrate transporter"/>
    <property type="match status" value="1"/>
</dbReference>
<evidence type="ECO:0000256" key="4">
    <source>
        <dbReference type="ARBA" id="ARBA00022989"/>
    </source>
</evidence>
<feature type="transmembrane region" description="Helical" evidence="6">
    <location>
        <begin position="165"/>
        <end position="188"/>
    </location>
</feature>
<feature type="transmembrane region" description="Helical" evidence="6">
    <location>
        <begin position="200"/>
        <end position="221"/>
    </location>
</feature>
<organism evidence="7 8">
    <name type="scientific">Acetobacter sacchari</name>
    <dbReference type="NCBI Taxonomy" id="2661687"/>
    <lineage>
        <taxon>Bacteria</taxon>
        <taxon>Pseudomonadati</taxon>
        <taxon>Pseudomonadota</taxon>
        <taxon>Alphaproteobacteria</taxon>
        <taxon>Acetobacterales</taxon>
        <taxon>Acetobacteraceae</taxon>
        <taxon>Acetobacter</taxon>
    </lineage>
</organism>
<dbReference type="InterPro" id="IPR036259">
    <property type="entry name" value="MFS_trans_sf"/>
</dbReference>
<feature type="transmembrane region" description="Helical" evidence="6">
    <location>
        <begin position="365"/>
        <end position="383"/>
    </location>
</feature>
<feature type="transmembrane region" description="Helical" evidence="6">
    <location>
        <begin position="305"/>
        <end position="327"/>
    </location>
</feature>
<dbReference type="PANTHER" id="PTHR42718">
    <property type="entry name" value="MAJOR FACILITATOR SUPERFAMILY MULTIDRUG TRANSPORTER MFSC"/>
    <property type="match status" value="1"/>
</dbReference>
<evidence type="ECO:0000256" key="5">
    <source>
        <dbReference type="ARBA" id="ARBA00023136"/>
    </source>
</evidence>
<feature type="transmembrane region" description="Helical" evidence="6">
    <location>
        <begin position="339"/>
        <end position="359"/>
    </location>
</feature>
<dbReference type="InterPro" id="IPR011701">
    <property type="entry name" value="MFS"/>
</dbReference>
<evidence type="ECO:0000256" key="3">
    <source>
        <dbReference type="ARBA" id="ARBA00022692"/>
    </source>
</evidence>
<accession>A0ABS3LW22</accession>
<evidence type="ECO:0000256" key="2">
    <source>
        <dbReference type="ARBA" id="ARBA00022448"/>
    </source>
</evidence>